<proteinExistence type="predicted"/>
<dbReference type="EMBL" id="FOPZ01000004">
    <property type="protein sequence ID" value="SFH44786.1"/>
    <property type="molecule type" value="Genomic_DNA"/>
</dbReference>
<feature type="region of interest" description="Disordered" evidence="1">
    <location>
        <begin position="1"/>
        <end position="29"/>
    </location>
</feature>
<protein>
    <submittedName>
        <fullName evidence="2">Uncharacterized protein</fullName>
    </submittedName>
</protein>
<accession>A0A1I3A4H8</accession>
<feature type="compositionally biased region" description="Basic and acidic residues" evidence="1">
    <location>
        <begin position="1"/>
        <end position="21"/>
    </location>
</feature>
<dbReference type="Proteomes" id="UP000323537">
    <property type="component" value="Unassembled WGS sequence"/>
</dbReference>
<sequence length="68" mass="7702">MAEKRLETRGPADCAVRREQDTPDLASRSLQRERVADSLGIGVTELGNLRLVTMAVKYHNSIEILFFR</sequence>
<gene>
    <name evidence="2" type="ORF">SAMN04488066_104125</name>
</gene>
<dbReference type="AlphaFoldDB" id="A0A1I3A4H8"/>
<evidence type="ECO:0000256" key="1">
    <source>
        <dbReference type="SAM" id="MobiDB-lite"/>
    </source>
</evidence>
<reference evidence="2 3" key="1">
    <citation type="submission" date="2016-10" db="EMBL/GenBank/DDBJ databases">
        <authorList>
            <person name="Varghese N."/>
            <person name="Submissions S."/>
        </authorList>
    </citation>
    <scope>NUCLEOTIDE SEQUENCE [LARGE SCALE GENOMIC DNA]</scope>
    <source>
        <strain evidence="2 3">CGMCC 1.6377</strain>
    </source>
</reference>
<evidence type="ECO:0000313" key="2">
    <source>
        <dbReference type="EMBL" id="SFH44786.1"/>
    </source>
</evidence>
<organism evidence="2 3">
    <name type="scientific">Halorubrum aquaticum</name>
    <dbReference type="NCBI Taxonomy" id="387340"/>
    <lineage>
        <taxon>Archaea</taxon>
        <taxon>Methanobacteriati</taxon>
        <taxon>Methanobacteriota</taxon>
        <taxon>Stenosarchaea group</taxon>
        <taxon>Halobacteria</taxon>
        <taxon>Halobacteriales</taxon>
        <taxon>Haloferacaceae</taxon>
        <taxon>Halorubrum</taxon>
    </lineage>
</organism>
<name>A0A1I3A4H8_9EURY</name>
<keyword evidence="3" id="KW-1185">Reference proteome</keyword>
<evidence type="ECO:0000313" key="3">
    <source>
        <dbReference type="Proteomes" id="UP000323537"/>
    </source>
</evidence>